<organism evidence="2 3">
    <name type="scientific">Celeribacter indicus</name>
    <dbReference type="NCBI Taxonomy" id="1208324"/>
    <lineage>
        <taxon>Bacteria</taxon>
        <taxon>Pseudomonadati</taxon>
        <taxon>Pseudomonadota</taxon>
        <taxon>Alphaproteobacteria</taxon>
        <taxon>Rhodobacterales</taxon>
        <taxon>Roseobacteraceae</taxon>
        <taxon>Celeribacter</taxon>
    </lineage>
</organism>
<dbReference type="PANTHER" id="PTHR14237:SF19">
    <property type="entry name" value="MITOCHONDRIAL AMIDOXIME REDUCING COMPONENT 1"/>
    <property type="match status" value="1"/>
</dbReference>
<proteinExistence type="predicted"/>
<evidence type="ECO:0000259" key="1">
    <source>
        <dbReference type="PROSITE" id="PS51340"/>
    </source>
</evidence>
<accession>A0A0B5DVU7</accession>
<dbReference type="GO" id="GO:0030170">
    <property type="term" value="F:pyridoxal phosphate binding"/>
    <property type="evidence" value="ECO:0007669"/>
    <property type="project" value="InterPro"/>
</dbReference>
<dbReference type="InterPro" id="IPR011037">
    <property type="entry name" value="Pyrv_Knase-like_insert_dom_sf"/>
</dbReference>
<feature type="domain" description="MOSC" evidence="1">
    <location>
        <begin position="115"/>
        <end position="264"/>
    </location>
</feature>
<name>A0A0B5DVU7_9RHOB</name>
<dbReference type="PANTHER" id="PTHR14237">
    <property type="entry name" value="MOLYBDOPTERIN COFACTOR SULFURASE MOSC"/>
    <property type="match status" value="1"/>
</dbReference>
<dbReference type="InterPro" id="IPR005303">
    <property type="entry name" value="MOCOS_middle"/>
</dbReference>
<dbReference type="PROSITE" id="PS51340">
    <property type="entry name" value="MOSC"/>
    <property type="match status" value="1"/>
</dbReference>
<keyword evidence="3" id="KW-1185">Reference proteome</keyword>
<dbReference type="HOGENOM" id="CLU_028286_0_1_5"/>
<protein>
    <submittedName>
        <fullName evidence="2">MOSC domain-containing protein</fullName>
    </submittedName>
</protein>
<dbReference type="InterPro" id="IPR005302">
    <property type="entry name" value="MoCF_Sase_C"/>
</dbReference>
<evidence type="ECO:0000313" key="3">
    <source>
        <dbReference type="Proteomes" id="UP000031521"/>
    </source>
</evidence>
<dbReference type="SUPFAM" id="SSF141673">
    <property type="entry name" value="MOSC N-terminal domain-like"/>
    <property type="match status" value="1"/>
</dbReference>
<dbReference type="Pfam" id="PF03473">
    <property type="entry name" value="MOSC"/>
    <property type="match status" value="1"/>
</dbReference>
<dbReference type="RefSeq" id="WP_043868383.1">
    <property type="nucleotide sequence ID" value="NZ_CP004393.1"/>
</dbReference>
<dbReference type="SUPFAM" id="SSF50800">
    <property type="entry name" value="PK beta-barrel domain-like"/>
    <property type="match status" value="1"/>
</dbReference>
<evidence type="ECO:0000313" key="2">
    <source>
        <dbReference type="EMBL" id="AJE45295.1"/>
    </source>
</evidence>
<sequence length="282" mass="31022">MKLSRITTYPVKSVAGTDLAAAQVTPLGIDGDRRWAVIYPNGIVATRRELPRLALLNAVSTSYGMSLSFEGERMDVPFPSGAQVTVRVFSTEVEGVEDCGNYASHFLSSALEREVRLVYFPDSARRRVDPAYAPGAHFTALSDGFPLLLTTQPSLQELNAELAHPVEMRRFRPNLVVSGDFGPWAEDSWRRIRIGRAVLRMVKPCERCVITTQDPATGERTHGNEPLATLRRIHRAATGQIVFGQNLVVEEEGNVVLGDVVEVLEAGPSNLLDPKRGEPGRF</sequence>
<dbReference type="Proteomes" id="UP000031521">
    <property type="component" value="Chromosome"/>
</dbReference>
<dbReference type="EMBL" id="CP004393">
    <property type="protein sequence ID" value="AJE45295.1"/>
    <property type="molecule type" value="Genomic_DNA"/>
</dbReference>
<dbReference type="GO" id="GO:0003824">
    <property type="term" value="F:catalytic activity"/>
    <property type="evidence" value="ECO:0007669"/>
    <property type="project" value="InterPro"/>
</dbReference>
<gene>
    <name evidence="2" type="ORF">P73_0580</name>
</gene>
<dbReference type="OrthoDB" id="581532at2"/>
<dbReference type="STRING" id="1208324.P73_0580"/>
<dbReference type="KEGG" id="cid:P73_0580"/>
<dbReference type="Pfam" id="PF03476">
    <property type="entry name" value="MOSC_N"/>
    <property type="match status" value="1"/>
</dbReference>
<dbReference type="AlphaFoldDB" id="A0A0B5DVU7"/>
<reference evidence="2 3" key="1">
    <citation type="journal article" date="2014" name="Int. J. Syst. Evol. Microbiol.">
        <title>Celeribacter indicus sp. nov., a polycyclic aromatic hydrocarbon-degrading bacterium from deep-sea sediment and reclassification of Huaishuia halophila as Celeribacter halophilus comb. nov.</title>
        <authorList>
            <person name="Lai Q."/>
            <person name="Cao J."/>
            <person name="Yuan J."/>
            <person name="Li F."/>
            <person name="Shao Z."/>
        </authorList>
    </citation>
    <scope>NUCLEOTIDE SEQUENCE [LARGE SCALE GENOMIC DNA]</scope>
    <source>
        <strain evidence="2">P73</strain>
    </source>
</reference>
<dbReference type="GO" id="GO:0030151">
    <property type="term" value="F:molybdenum ion binding"/>
    <property type="evidence" value="ECO:0007669"/>
    <property type="project" value="InterPro"/>
</dbReference>